<dbReference type="EMBL" id="AAXKXX010000001">
    <property type="protein sequence ID" value="EGQ4383573.1"/>
    <property type="molecule type" value="Genomic_DNA"/>
</dbReference>
<reference evidence="2 11" key="4">
    <citation type="submission" date="2018-11" db="EMBL/GenBank/DDBJ databases">
        <authorList>
            <consortium name="Veterinary Laboratory Investigation and Response Network"/>
        </authorList>
    </citation>
    <scope>NUCLEOTIDE SEQUENCE [LARGE SCALE GENOMIC DNA]</scope>
    <source>
        <strain evidence="2 11">SPSE-18-VL-LA-PA-Ryan-0021</strain>
    </source>
</reference>
<dbReference type="Proteomes" id="UP000256409">
    <property type="component" value="Unassembled WGS sequence"/>
</dbReference>
<reference evidence="7 8" key="1">
    <citation type="journal article" date="2018" name="Vet. Microbiol.">
        <title>Clonal diversity and geographic distribution of methicillin-resistant Staphylococcus pseudintermedius from Australian animals: Discovery of novel sequence types.</title>
        <authorList>
            <person name="Worthing K.A."/>
            <person name="Abraham S."/>
            <person name="Coombs G.W."/>
            <person name="Pang S."/>
            <person name="Saputra S."/>
            <person name="Jordan D."/>
            <person name="Trott D.J."/>
            <person name="Norris J.M."/>
        </authorList>
    </citation>
    <scope>NUCLEOTIDE SEQUENCE [LARGE SCALE GENOMIC DNA]</scope>
    <source>
        <strain evidence="3 8">ST525 1</strain>
        <strain evidence="4 7">ST71 3</strain>
    </source>
</reference>
<evidence type="ECO:0000313" key="4">
    <source>
        <dbReference type="EMBL" id="PWZ97947.1"/>
    </source>
</evidence>
<reference evidence="5 10" key="5">
    <citation type="submission" date="2020-12" db="EMBL/GenBank/DDBJ databases">
        <title>Whole genome sequencing and de novo assembly of Staphylococcus pseudintermedius: a novel pangenome approach to unravel pathogenesis of canine pyoderma.</title>
        <authorList>
            <person name="Ferrer L."/>
            <person name="Perez D."/>
            <person name="Fonticoba R."/>
            <person name="Vines J."/>
            <person name="Fabregas N."/>
            <person name="Madronero S."/>
            <person name="Meroni G."/>
            <person name="Martino P."/>
            <person name="Martinez S."/>
            <person name="Cusco A."/>
            <person name="Migura L."/>
            <person name="Francino O."/>
        </authorList>
    </citation>
    <scope>NUCLEOTIDE SEQUENCE [LARGE SCALE GENOMIC DNA]</scope>
    <source>
        <strain evidence="5 10">HSP080</strain>
    </source>
</reference>
<feature type="transmembrane region" description="Helical" evidence="1">
    <location>
        <begin position="12"/>
        <end position="31"/>
    </location>
</feature>
<keyword evidence="1" id="KW-1133">Transmembrane helix</keyword>
<dbReference type="EMBL" id="CP066884">
    <property type="protein sequence ID" value="QQM97283.1"/>
    <property type="molecule type" value="Genomic_DNA"/>
</dbReference>
<evidence type="ECO:0000313" key="11">
    <source>
        <dbReference type="Proteomes" id="UP000600220"/>
    </source>
</evidence>
<dbReference type="EMBL" id="QEIV01001043">
    <property type="protein sequence ID" value="PWZ97947.1"/>
    <property type="molecule type" value="Genomic_DNA"/>
</dbReference>
<dbReference type="GeneID" id="93825100"/>
<organism evidence="3 8">
    <name type="scientific">Staphylococcus pseudintermedius</name>
    <dbReference type="NCBI Taxonomy" id="283734"/>
    <lineage>
        <taxon>Bacteria</taxon>
        <taxon>Bacillati</taxon>
        <taxon>Bacillota</taxon>
        <taxon>Bacilli</taxon>
        <taxon>Bacillales</taxon>
        <taxon>Staphylococcaceae</taxon>
        <taxon>Staphylococcus</taxon>
        <taxon>Staphylococcus intermedius group</taxon>
    </lineage>
</organism>
<keyword evidence="1" id="KW-0812">Transmembrane</keyword>
<keyword evidence="11" id="KW-1185">Reference proteome</keyword>
<name>A0A2A4ECH1_STAPS</name>
<dbReference type="Proteomes" id="UP000246800">
    <property type="component" value="Unassembled WGS sequence"/>
</dbReference>
<dbReference type="EMBL" id="QQPC01000035">
    <property type="protein sequence ID" value="REA81819.1"/>
    <property type="molecule type" value="Genomic_DNA"/>
</dbReference>
<dbReference type="Proteomes" id="UP000600220">
    <property type="component" value="Unassembled WGS sequence"/>
</dbReference>
<proteinExistence type="predicted"/>
<reference evidence="6" key="2">
    <citation type="journal article" date="2018" name="Vet. Microbiol.">
        <title>Methicillin-resistant staphylococci amongst veterinary personnel, personnel-owned pets, patients and the hospital environment of two small animal veterinary hospitals.</title>
        <authorList>
            <person name="Worthing K.A."/>
            <person name="Brown J."/>
            <person name="Gerber L."/>
            <person name="Abraham S."/>
            <person name="Trott D."/>
            <person name="Norris J.M."/>
        </authorList>
    </citation>
    <scope>NUCLEOTIDE SEQUENCE</scope>
    <source>
        <strain evidence="6">ST496-2</strain>
    </source>
</reference>
<evidence type="ECO:0000313" key="10">
    <source>
        <dbReference type="Proteomes" id="UP000595859"/>
    </source>
</evidence>
<protein>
    <submittedName>
        <fullName evidence="5">DUF4870 domain-containing protein</fullName>
    </submittedName>
</protein>
<dbReference type="Proteomes" id="UP000595859">
    <property type="component" value="Chromosome"/>
</dbReference>
<sequence>MNKSSNKILSSFCYFSVFFAPFIFPIVVWALSNGDTSRNAKRALLYHILPMISLGLSTVLFSIYNNNHSSVMFILAIIFIIAVPFYMLKNLYLGIKVLISEK</sequence>
<evidence type="ECO:0000313" key="9">
    <source>
        <dbReference type="Proteomes" id="UP000256409"/>
    </source>
</evidence>
<reference evidence="9" key="3">
    <citation type="journal article" date="2018" name="Vet. Microbiol.">
        <title>Molecular epidemiology of methicillin-resistant staphylococci amongst veterinary personnel, personnel-owned pets, patients and the hospital environment of two companion animal veterinary hospitals.</title>
        <authorList>
            <person name="Worthing K.A."/>
            <person name="Brown J."/>
            <person name="Gerber L."/>
            <person name="Abraham S."/>
            <person name="Trott D."/>
            <person name="Norris J.M."/>
        </authorList>
    </citation>
    <scope>NUCLEOTIDE SEQUENCE [LARGE SCALE GENOMIC DNA]</scope>
    <source>
        <strain evidence="9">ST496-2</strain>
    </source>
</reference>
<dbReference type="RefSeq" id="WP_037543121.1">
    <property type="nucleotide sequence ID" value="NZ_BAAFHP010000002.1"/>
</dbReference>
<evidence type="ECO:0000313" key="7">
    <source>
        <dbReference type="Proteomes" id="UP000246351"/>
    </source>
</evidence>
<feature type="transmembrane region" description="Helical" evidence="1">
    <location>
        <begin position="70"/>
        <end position="88"/>
    </location>
</feature>
<gene>
    <name evidence="3" type="ORF">DD902_03680</name>
    <name evidence="4" type="ORF">DD924_10905</name>
    <name evidence="6" type="ORF">DV961_06290</name>
    <name evidence="2" type="ORF">EGV54_00470</name>
    <name evidence="5" type="ORF">JGZ15_07015</name>
</gene>
<dbReference type="AlphaFoldDB" id="A0A2A4ECH1"/>
<evidence type="ECO:0000313" key="5">
    <source>
        <dbReference type="EMBL" id="QQM97283.1"/>
    </source>
</evidence>
<evidence type="ECO:0000313" key="2">
    <source>
        <dbReference type="EMBL" id="EGQ4383573.1"/>
    </source>
</evidence>
<evidence type="ECO:0000313" key="6">
    <source>
        <dbReference type="EMBL" id="REA81819.1"/>
    </source>
</evidence>
<accession>A0A2A4ECH1</accession>
<dbReference type="Proteomes" id="UP000246351">
    <property type="component" value="Unassembled WGS sequence"/>
</dbReference>
<evidence type="ECO:0000313" key="8">
    <source>
        <dbReference type="Proteomes" id="UP000246800"/>
    </source>
</evidence>
<evidence type="ECO:0000313" key="3">
    <source>
        <dbReference type="EMBL" id="PWZ76246.1"/>
    </source>
</evidence>
<evidence type="ECO:0000256" key="1">
    <source>
        <dbReference type="SAM" id="Phobius"/>
    </source>
</evidence>
<dbReference type="EMBL" id="QEIT01000017">
    <property type="protein sequence ID" value="PWZ76246.1"/>
    <property type="molecule type" value="Genomic_DNA"/>
</dbReference>
<feature type="transmembrane region" description="Helical" evidence="1">
    <location>
        <begin position="43"/>
        <end position="64"/>
    </location>
</feature>
<keyword evidence="1" id="KW-0472">Membrane</keyword>